<evidence type="ECO:0000259" key="9">
    <source>
        <dbReference type="Pfam" id="PF20238"/>
    </source>
</evidence>
<feature type="non-terminal residue" evidence="10">
    <location>
        <position position="1"/>
    </location>
</feature>
<keyword evidence="7" id="KW-0449">Lipoprotein</keyword>
<feature type="signal peptide" evidence="8">
    <location>
        <begin position="1"/>
        <end position="15"/>
    </location>
</feature>
<keyword evidence="6" id="KW-0325">Glycoprotein</keyword>
<dbReference type="CDD" id="cd21176">
    <property type="entry name" value="LPMO_auxiliary-like"/>
    <property type="match status" value="1"/>
</dbReference>
<dbReference type="InterPro" id="IPR046936">
    <property type="entry name" value="BIM1-like"/>
</dbReference>
<evidence type="ECO:0000256" key="8">
    <source>
        <dbReference type="SAM" id="SignalP"/>
    </source>
</evidence>
<dbReference type="GO" id="GO:0098552">
    <property type="term" value="C:side of membrane"/>
    <property type="evidence" value="ECO:0007669"/>
    <property type="project" value="UniProtKB-KW"/>
</dbReference>
<dbReference type="Proteomes" id="UP000758603">
    <property type="component" value="Unassembled WGS sequence"/>
</dbReference>
<dbReference type="GO" id="GO:0005886">
    <property type="term" value="C:plasma membrane"/>
    <property type="evidence" value="ECO:0007669"/>
    <property type="project" value="UniProtKB-SubCell"/>
</dbReference>
<dbReference type="RefSeq" id="XP_045963030.1">
    <property type="nucleotide sequence ID" value="XM_046097026.1"/>
</dbReference>
<keyword evidence="2" id="KW-1003">Cell membrane</keyword>
<evidence type="ECO:0000313" key="10">
    <source>
        <dbReference type="EMBL" id="KAH6658899.1"/>
    </source>
</evidence>
<reference evidence="10" key="1">
    <citation type="journal article" date="2021" name="Nat. Commun.">
        <title>Genetic determinants of endophytism in the Arabidopsis root mycobiome.</title>
        <authorList>
            <person name="Mesny F."/>
            <person name="Miyauchi S."/>
            <person name="Thiergart T."/>
            <person name="Pickel B."/>
            <person name="Atanasova L."/>
            <person name="Karlsson M."/>
            <person name="Huettel B."/>
            <person name="Barry K.W."/>
            <person name="Haridas S."/>
            <person name="Chen C."/>
            <person name="Bauer D."/>
            <person name="Andreopoulos W."/>
            <person name="Pangilinan J."/>
            <person name="LaButti K."/>
            <person name="Riley R."/>
            <person name="Lipzen A."/>
            <person name="Clum A."/>
            <person name="Drula E."/>
            <person name="Henrissat B."/>
            <person name="Kohler A."/>
            <person name="Grigoriev I.V."/>
            <person name="Martin F.M."/>
            <person name="Hacquard S."/>
        </authorList>
    </citation>
    <scope>NUCLEOTIDE SEQUENCE</scope>
    <source>
        <strain evidence="10">MPI-SDFR-AT-0073</strain>
    </source>
</reference>
<evidence type="ECO:0000256" key="6">
    <source>
        <dbReference type="ARBA" id="ARBA00023180"/>
    </source>
</evidence>
<evidence type="ECO:0000313" key="11">
    <source>
        <dbReference type="Proteomes" id="UP000758603"/>
    </source>
</evidence>
<evidence type="ECO:0000256" key="4">
    <source>
        <dbReference type="ARBA" id="ARBA00022729"/>
    </source>
</evidence>
<proteinExistence type="predicted"/>
<comment type="subcellular location">
    <subcellularLocation>
        <location evidence="1">Cell membrane</location>
        <topology evidence="1">Lipid-anchor</topology>
        <topology evidence="1">GPI-anchor</topology>
    </subcellularLocation>
</comment>
<evidence type="ECO:0000256" key="7">
    <source>
        <dbReference type="ARBA" id="ARBA00023288"/>
    </source>
</evidence>
<evidence type="ECO:0000256" key="2">
    <source>
        <dbReference type="ARBA" id="ARBA00022475"/>
    </source>
</evidence>
<keyword evidence="3" id="KW-0336">GPI-anchor</keyword>
<dbReference type="EMBL" id="JAGPXC010000001">
    <property type="protein sequence ID" value="KAH6658899.1"/>
    <property type="molecule type" value="Genomic_DNA"/>
</dbReference>
<organism evidence="10 11">
    <name type="scientific">Truncatella angustata</name>
    <dbReference type="NCBI Taxonomy" id="152316"/>
    <lineage>
        <taxon>Eukaryota</taxon>
        <taxon>Fungi</taxon>
        <taxon>Dikarya</taxon>
        <taxon>Ascomycota</taxon>
        <taxon>Pezizomycotina</taxon>
        <taxon>Sordariomycetes</taxon>
        <taxon>Xylariomycetidae</taxon>
        <taxon>Amphisphaeriales</taxon>
        <taxon>Sporocadaceae</taxon>
        <taxon>Truncatella</taxon>
    </lineage>
</organism>
<evidence type="ECO:0000256" key="3">
    <source>
        <dbReference type="ARBA" id="ARBA00022622"/>
    </source>
</evidence>
<dbReference type="Pfam" id="PF20238">
    <property type="entry name" value="BIM1-like_dom"/>
    <property type="match status" value="1"/>
</dbReference>
<dbReference type="OrthoDB" id="5329488at2759"/>
<keyword evidence="11" id="KW-1185">Reference proteome</keyword>
<feature type="domain" description="Copper acquisition factor BIM1-like" evidence="9">
    <location>
        <begin position="15"/>
        <end position="191"/>
    </location>
</feature>
<keyword evidence="5" id="KW-0472">Membrane</keyword>
<protein>
    <recommendedName>
        <fullName evidence="9">Copper acquisition factor BIM1-like domain-containing protein</fullName>
    </recommendedName>
</protein>
<name>A0A9P8UTK3_9PEZI</name>
<feature type="chain" id="PRO_5040291361" description="Copper acquisition factor BIM1-like domain-containing protein" evidence="8">
    <location>
        <begin position="16"/>
        <end position="194"/>
    </location>
</feature>
<feature type="non-terminal residue" evidence="10">
    <location>
        <position position="194"/>
    </location>
</feature>
<evidence type="ECO:0000256" key="1">
    <source>
        <dbReference type="ARBA" id="ARBA00004609"/>
    </source>
</evidence>
<evidence type="ECO:0000256" key="5">
    <source>
        <dbReference type="ARBA" id="ARBA00023136"/>
    </source>
</evidence>
<dbReference type="GeneID" id="70125918"/>
<dbReference type="InterPro" id="IPR046530">
    <property type="entry name" value="BIM1-like_dom"/>
</dbReference>
<dbReference type="PANTHER" id="PTHR34992">
    <property type="entry name" value="HYPHAL ANASTAMOSIS-7 PROTEIN"/>
    <property type="match status" value="1"/>
</dbReference>
<dbReference type="AlphaFoldDB" id="A0A9P8UTK3"/>
<sequence length="194" mass="20726">IFFTLLVLMLDSAQCHLVLTYPGWRGNNLILNGSIEDTNGLGTGQSGSAEIFPYGMQWIYPCGGMPLTSNRTQWPVAGGAVAFQPGWFTGHQHARIYVNMGFGDVPENYSVPLLPPFDIVGPSNNPYPGTLCLPQVPVPAGHVINAGDRATIQVIEAAVHGAAMYSCVDITFVDSLGGEHEVNATNCFNSTTIT</sequence>
<comment type="caution">
    <text evidence="10">The sequence shown here is derived from an EMBL/GenBank/DDBJ whole genome shotgun (WGS) entry which is preliminary data.</text>
</comment>
<keyword evidence="4 8" id="KW-0732">Signal</keyword>
<dbReference type="PANTHER" id="PTHR34992:SF10">
    <property type="entry name" value="COPPER ACQUISITION FACTOR BIM1-LIKE DOMAIN-CONTAINING PROTEIN"/>
    <property type="match status" value="1"/>
</dbReference>
<gene>
    <name evidence="10" type="ORF">BKA67DRAFT_495508</name>
</gene>
<accession>A0A9P8UTK3</accession>